<dbReference type="PANTHER" id="PTHR22789:SF0">
    <property type="entry name" value="3-OXO-TETRONATE 4-PHOSPHATE DECARBOXYLASE-RELATED"/>
    <property type="match status" value="1"/>
</dbReference>
<reference evidence="4 5" key="1">
    <citation type="submission" date="2018-06" db="EMBL/GenBank/DDBJ databases">
        <authorList>
            <consortium name="Pathogen Informatics"/>
            <person name="Doyle S."/>
        </authorList>
    </citation>
    <scope>NUCLEOTIDE SEQUENCE [LARGE SCALE GENOMIC DNA]</scope>
    <source>
        <strain evidence="4 5">NCTC12475</strain>
    </source>
</reference>
<dbReference type="NCBIfam" id="NF004492">
    <property type="entry name" value="PRK05834.1"/>
    <property type="match status" value="1"/>
</dbReference>
<dbReference type="AlphaFoldDB" id="A0A381DGR6"/>
<keyword evidence="1" id="KW-0479">Metal-binding</keyword>
<dbReference type="InterPro" id="IPR050197">
    <property type="entry name" value="Aldolase_class_II_sugar_metab"/>
</dbReference>
<dbReference type="GeneID" id="93090511"/>
<dbReference type="OrthoDB" id="5344510at2"/>
<accession>A0A381DGR6</accession>
<name>A0A381DGR6_9BACT</name>
<dbReference type="RefSeq" id="WP_089182347.1">
    <property type="nucleotide sequence ID" value="NZ_CP043427.1"/>
</dbReference>
<dbReference type="InterPro" id="IPR036409">
    <property type="entry name" value="Aldolase_II/adducin_N_sf"/>
</dbReference>
<dbReference type="GO" id="GO:0005829">
    <property type="term" value="C:cytosol"/>
    <property type="evidence" value="ECO:0007669"/>
    <property type="project" value="TreeGrafter"/>
</dbReference>
<feature type="domain" description="Class II aldolase/adducin N-terminal" evidence="3">
    <location>
        <begin position="8"/>
        <end position="185"/>
    </location>
</feature>
<dbReference type="GO" id="GO:0016832">
    <property type="term" value="F:aldehyde-lyase activity"/>
    <property type="evidence" value="ECO:0007669"/>
    <property type="project" value="TreeGrafter"/>
</dbReference>
<dbReference type="Proteomes" id="UP000254920">
    <property type="component" value="Unassembled WGS sequence"/>
</dbReference>
<keyword evidence="5" id="KW-1185">Reference proteome</keyword>
<dbReference type="SMART" id="SM01007">
    <property type="entry name" value="Aldolase_II"/>
    <property type="match status" value="1"/>
</dbReference>
<dbReference type="GO" id="GO:0046872">
    <property type="term" value="F:metal ion binding"/>
    <property type="evidence" value="ECO:0007669"/>
    <property type="project" value="UniProtKB-KW"/>
</dbReference>
<dbReference type="Gene3D" id="3.40.225.10">
    <property type="entry name" value="Class II aldolase/adducin N-terminal domain"/>
    <property type="match status" value="1"/>
</dbReference>
<evidence type="ECO:0000259" key="3">
    <source>
        <dbReference type="SMART" id="SM01007"/>
    </source>
</evidence>
<dbReference type="SUPFAM" id="SSF53639">
    <property type="entry name" value="AraD/HMP-PK domain-like"/>
    <property type="match status" value="1"/>
</dbReference>
<dbReference type="InterPro" id="IPR001303">
    <property type="entry name" value="Aldolase_II/adducin_N"/>
</dbReference>
<dbReference type="GO" id="GO:0019323">
    <property type="term" value="P:pentose catabolic process"/>
    <property type="evidence" value="ECO:0007669"/>
    <property type="project" value="TreeGrafter"/>
</dbReference>
<dbReference type="PANTHER" id="PTHR22789">
    <property type="entry name" value="FUCULOSE PHOSPHATE ALDOLASE"/>
    <property type="match status" value="1"/>
</dbReference>
<proteinExistence type="predicted"/>
<dbReference type="EMBL" id="UFVD01000001">
    <property type="protein sequence ID" value="SUX09476.1"/>
    <property type="molecule type" value="Genomic_DNA"/>
</dbReference>
<evidence type="ECO:0000313" key="4">
    <source>
        <dbReference type="EMBL" id="SUX09476.1"/>
    </source>
</evidence>
<evidence type="ECO:0000256" key="2">
    <source>
        <dbReference type="ARBA" id="ARBA00023239"/>
    </source>
</evidence>
<organism evidence="4 5">
    <name type="scientific">Campylobacter sputorum subsp. sputorum</name>
    <dbReference type="NCBI Taxonomy" id="32024"/>
    <lineage>
        <taxon>Bacteria</taxon>
        <taxon>Pseudomonadati</taxon>
        <taxon>Campylobacterota</taxon>
        <taxon>Epsilonproteobacteria</taxon>
        <taxon>Campylobacterales</taxon>
        <taxon>Campylobacteraceae</taxon>
        <taxon>Campylobacter</taxon>
    </lineage>
</organism>
<dbReference type="Pfam" id="PF00596">
    <property type="entry name" value="Aldolase_II"/>
    <property type="match status" value="1"/>
</dbReference>
<gene>
    <name evidence="4" type="ORF">NCTC12475_00056</name>
</gene>
<sequence>MYFDYYLEEIQKMSLSMFRKGFLGIFHGSISARLEQDKFIINKKNAVFDSLRKDDLIILTSQKDYRWNEASIDSYTHYNIYKNIYEAKYVCYAMPPNVIAYSLNNSAIVPKDYYGAINFNNIEIYDPKQFDDWYERASIEIYRYMIEKNTNVIVIKGYGIFCYGRTIYELAKNIAVLENSCKLLNLSKI</sequence>
<evidence type="ECO:0000256" key="1">
    <source>
        <dbReference type="ARBA" id="ARBA00022723"/>
    </source>
</evidence>
<keyword evidence="2" id="KW-0456">Lyase</keyword>
<dbReference type="STRING" id="32024.GCA_000788295_00239"/>
<evidence type="ECO:0000313" key="5">
    <source>
        <dbReference type="Proteomes" id="UP000254920"/>
    </source>
</evidence>
<protein>
    <submittedName>
        <fullName evidence="4">Ribulose-5-phosphate 4-epimerase and related epimerases and aldolases</fullName>
    </submittedName>
</protein>